<protein>
    <submittedName>
        <fullName evidence="1">Uncharacterized protein</fullName>
    </submittedName>
</protein>
<keyword evidence="2" id="KW-1185">Reference proteome</keyword>
<name>A0A6I6G405_9BACT</name>
<sequence>MLNYDTSTAVSKTDPPKKKMLFLLLYIRERAWTTTHLHPDVPFNQLATSIYQYTRSKSFADKLGNRNLEIELDTIPRSFTYHNIFNTYAIFVHTSRFYYQPNYHDIKVNYTIWGEGVPDKKGSFIIEDPNRLVNMGYFQSFKGLLTEYLTNYDAQLKRLGPEIAKRIQQQL</sequence>
<proteinExistence type="predicted"/>
<reference evidence="1 2" key="1">
    <citation type="submission" date="2019-11" db="EMBL/GenBank/DDBJ databases">
        <authorList>
            <person name="Im W.T."/>
        </authorList>
    </citation>
    <scope>NUCLEOTIDE SEQUENCE [LARGE SCALE GENOMIC DNA]</scope>
    <source>
        <strain evidence="1 2">SB-02</strain>
    </source>
</reference>
<evidence type="ECO:0000313" key="2">
    <source>
        <dbReference type="Proteomes" id="UP000426027"/>
    </source>
</evidence>
<dbReference type="EMBL" id="CP046566">
    <property type="protein sequence ID" value="QGW27296.1"/>
    <property type="molecule type" value="Genomic_DNA"/>
</dbReference>
<dbReference type="Proteomes" id="UP000426027">
    <property type="component" value="Chromosome"/>
</dbReference>
<dbReference type="KEGG" id="fls:GLV81_03495"/>
<gene>
    <name evidence="1" type="ORF">GLV81_03495</name>
</gene>
<organism evidence="1 2">
    <name type="scientific">Phnomibacter ginsenosidimutans</name>
    <dbReference type="NCBI Taxonomy" id="2676868"/>
    <lineage>
        <taxon>Bacteria</taxon>
        <taxon>Pseudomonadati</taxon>
        <taxon>Bacteroidota</taxon>
        <taxon>Chitinophagia</taxon>
        <taxon>Chitinophagales</taxon>
        <taxon>Chitinophagaceae</taxon>
        <taxon>Phnomibacter</taxon>
    </lineage>
</organism>
<evidence type="ECO:0000313" key="1">
    <source>
        <dbReference type="EMBL" id="QGW27296.1"/>
    </source>
</evidence>
<accession>A0A6I6G405</accession>
<dbReference type="AlphaFoldDB" id="A0A6I6G405"/>